<feature type="domain" description="MULE transposase" evidence="2">
    <location>
        <begin position="180"/>
        <end position="258"/>
    </location>
</feature>
<dbReference type="EMBL" id="SDAM02000129">
    <property type="protein sequence ID" value="KAH6828233.1"/>
    <property type="molecule type" value="Genomic_DNA"/>
</dbReference>
<dbReference type="InterPro" id="IPR018289">
    <property type="entry name" value="MULE_transposase_dom"/>
</dbReference>
<evidence type="ECO:0000256" key="1">
    <source>
        <dbReference type="SAM" id="MobiDB-lite"/>
    </source>
</evidence>
<proteinExistence type="predicted"/>
<dbReference type="Pfam" id="PF10551">
    <property type="entry name" value="MULE"/>
    <property type="match status" value="1"/>
</dbReference>
<sequence length="565" mass="64696">MCNREGVKNTSIDFGETSKKKRRRVSKRNCCMDMMSLKYIRCDGYSVGLFEERHSHSLTMDTHKEFMNLNRNIDPSYQRFILNYARVNIGPVTTFRLFKEVVGGYSNIGCTTVDFKNFSPDLKAYVMGVHAQMMLDKMAKRHELCSTFTFDYEVNKNNQLRCLFWADPISRRRFSLFGDVVSFDATYRTNMYSMIFAPFTGKDNHGKLMTFGAILMSGEDAECYSWVLQKFKDCMSASPSLIITDQDLGLKIAKERDIQEETIVGSRHCMISVKIGFLRSKSNLVEFLMNFDSALDSKRHAHAYLDSVDESSMPQLKTPFAFEKHAATVYTRNKFYEVQKKIEDACYVCRVCNISENDLVVVLEVNDGFGATNKVVHNKVEDSTACNYLKFVRDGMLCCHIFTLFKDLKLESIPAKYIVPCWMKSSLINEASALLGDRCFLLEENKIVTNQLISEFYACLSVAKGDIAKMSLLLQSIHELRDGFLSGDIEDDTLSKKSRLFSDFYGLCAPSEFEVHPRDLVKIKGTESRIKSKEEARAEYKKKPLRTCKKCGKKCNHDSRNCGKK</sequence>
<name>A0AAD4P613_PERFH</name>
<evidence type="ECO:0000259" key="2">
    <source>
        <dbReference type="Pfam" id="PF10551"/>
    </source>
</evidence>
<feature type="region of interest" description="Disordered" evidence="1">
    <location>
        <begin position="1"/>
        <end position="20"/>
    </location>
</feature>
<evidence type="ECO:0000313" key="3">
    <source>
        <dbReference type="EMBL" id="KAH6828233.1"/>
    </source>
</evidence>
<protein>
    <recommendedName>
        <fullName evidence="2">MULE transposase domain-containing protein</fullName>
    </recommendedName>
</protein>
<dbReference type="PANTHER" id="PTHR47718:SF18">
    <property type="entry name" value="PROTEIN FAR1-RELATED SEQUENCE 5-LIKE"/>
    <property type="match status" value="1"/>
</dbReference>
<organism evidence="3 4">
    <name type="scientific">Perilla frutescens var. hirtella</name>
    <name type="common">Perilla citriodora</name>
    <name type="synonym">Perilla setoyensis</name>
    <dbReference type="NCBI Taxonomy" id="608512"/>
    <lineage>
        <taxon>Eukaryota</taxon>
        <taxon>Viridiplantae</taxon>
        <taxon>Streptophyta</taxon>
        <taxon>Embryophyta</taxon>
        <taxon>Tracheophyta</taxon>
        <taxon>Spermatophyta</taxon>
        <taxon>Magnoliopsida</taxon>
        <taxon>eudicotyledons</taxon>
        <taxon>Gunneridae</taxon>
        <taxon>Pentapetalae</taxon>
        <taxon>asterids</taxon>
        <taxon>lamiids</taxon>
        <taxon>Lamiales</taxon>
        <taxon>Lamiaceae</taxon>
        <taxon>Nepetoideae</taxon>
        <taxon>Elsholtzieae</taxon>
        <taxon>Perilla</taxon>
    </lineage>
</organism>
<dbReference type="PANTHER" id="PTHR47718">
    <property type="entry name" value="OS01G0519700 PROTEIN"/>
    <property type="match status" value="1"/>
</dbReference>
<keyword evidence="4" id="KW-1185">Reference proteome</keyword>
<dbReference type="Proteomes" id="UP001190926">
    <property type="component" value="Unassembled WGS sequence"/>
</dbReference>
<gene>
    <name evidence="3" type="ORF">C2S53_003293</name>
</gene>
<evidence type="ECO:0000313" key="4">
    <source>
        <dbReference type="Proteomes" id="UP001190926"/>
    </source>
</evidence>
<dbReference type="AlphaFoldDB" id="A0AAD4P613"/>
<accession>A0AAD4P613</accession>
<comment type="caution">
    <text evidence="3">The sequence shown here is derived from an EMBL/GenBank/DDBJ whole genome shotgun (WGS) entry which is preliminary data.</text>
</comment>
<reference evidence="3 4" key="1">
    <citation type="journal article" date="2021" name="Nat. Commun.">
        <title>Incipient diploidization of the medicinal plant Perilla within 10,000 years.</title>
        <authorList>
            <person name="Zhang Y."/>
            <person name="Shen Q."/>
            <person name="Leng L."/>
            <person name="Zhang D."/>
            <person name="Chen S."/>
            <person name="Shi Y."/>
            <person name="Ning Z."/>
            <person name="Chen S."/>
        </authorList>
    </citation>
    <scope>NUCLEOTIDE SEQUENCE [LARGE SCALE GENOMIC DNA]</scope>
    <source>
        <strain evidence="4">cv. PC099</strain>
    </source>
</reference>